<dbReference type="AlphaFoldDB" id="A0A3P2EG41"/>
<dbReference type="EMBL" id="RCZY01000002">
    <property type="protein sequence ID" value="RRE43196.1"/>
    <property type="molecule type" value="Genomic_DNA"/>
</dbReference>
<organism evidence="1 2">
    <name type="scientific">Klebsiella pneumoniae</name>
    <dbReference type="NCBI Taxonomy" id="573"/>
    <lineage>
        <taxon>Bacteria</taxon>
        <taxon>Pseudomonadati</taxon>
        <taxon>Pseudomonadota</taxon>
        <taxon>Gammaproteobacteria</taxon>
        <taxon>Enterobacterales</taxon>
        <taxon>Enterobacteriaceae</taxon>
        <taxon>Klebsiella/Raoultella group</taxon>
        <taxon>Klebsiella</taxon>
        <taxon>Klebsiella pneumoniae complex</taxon>
    </lineage>
</organism>
<name>A0A3P2EG41_KLEPN</name>
<reference evidence="1 2" key="1">
    <citation type="journal article" date="2019" name="Antimicrob. Agents Chemother.">
        <title>Applying Rapid Whole Genome Sequencing to Predict Phenotypic Antimicrobial Susceptibility Testing Results Among Carbapenem-Resistant Klebsiella pneumoniae Clinical Isolates.</title>
        <authorList>
            <person name="Tamma P.D."/>
            <person name="Fan Y."/>
            <person name="Bergman Y."/>
            <person name="Pertea G."/>
            <person name="Kazmi A."/>
            <person name="Lewis S."/>
            <person name="Carroll K.C."/>
            <person name="Schatz M.C."/>
            <person name="Timp W."/>
            <person name="Simner P.J."/>
        </authorList>
    </citation>
    <scope>NUCLEOTIDE SEQUENCE [LARGE SCALE GENOMIC DNA]</scope>
    <source>
        <strain evidence="1 2">KLPN_33</strain>
    </source>
</reference>
<evidence type="ECO:0000313" key="1">
    <source>
        <dbReference type="EMBL" id="RRE43196.1"/>
    </source>
</evidence>
<protein>
    <submittedName>
        <fullName evidence="1">Uncharacterized protein</fullName>
    </submittedName>
</protein>
<sequence length="76" mass="8316">MARQEALQIMEADVINGALDSDVFLVLRHHAETLHAIILQTLALCIASAASEAGRRRGGAEFYNQNSFICMQGNSR</sequence>
<gene>
    <name evidence="1" type="ORF">EAO28_03540</name>
</gene>
<proteinExistence type="predicted"/>
<dbReference type="Proteomes" id="UP000272440">
    <property type="component" value="Unassembled WGS sequence"/>
</dbReference>
<evidence type="ECO:0000313" key="2">
    <source>
        <dbReference type="Proteomes" id="UP000272440"/>
    </source>
</evidence>
<accession>A0A3P2EG41</accession>
<comment type="caution">
    <text evidence="1">The sequence shown here is derived from an EMBL/GenBank/DDBJ whole genome shotgun (WGS) entry which is preliminary data.</text>
</comment>